<evidence type="ECO:0000256" key="8">
    <source>
        <dbReference type="ARBA" id="ARBA00022989"/>
    </source>
</evidence>
<dbReference type="PANTHER" id="PTHR36570:SF3">
    <property type="entry name" value="DISULFIDE BOND FORMATION PROTEIN B"/>
    <property type="match status" value="1"/>
</dbReference>
<dbReference type="AlphaFoldDB" id="A0A941DTR7"/>
<feature type="transmembrane region" description="Helical" evidence="15">
    <location>
        <begin position="39"/>
        <end position="57"/>
    </location>
</feature>
<gene>
    <name evidence="14" type="primary">dsbB</name>
    <name evidence="16" type="ORF">KDM89_17280</name>
</gene>
<dbReference type="NCBIfam" id="NF002552">
    <property type="entry name" value="PRK02110.1"/>
    <property type="match status" value="1"/>
</dbReference>
<evidence type="ECO:0000313" key="16">
    <source>
        <dbReference type="EMBL" id="MBR7783901.1"/>
    </source>
</evidence>
<feature type="topological domain" description="Cytoplasmic" evidence="14">
    <location>
        <begin position="1"/>
        <end position="7"/>
    </location>
</feature>
<comment type="subcellular location">
    <subcellularLocation>
        <location evidence="1">Cell inner membrane</location>
        <topology evidence="1">Multi-pass membrane protein</topology>
    </subcellularLocation>
    <subcellularLocation>
        <location evidence="14">Cell membrane</location>
        <topology evidence="14">Multi-pass membrane protein</topology>
    </subcellularLocation>
</comment>
<keyword evidence="6 14" id="KW-0812">Transmembrane</keyword>
<dbReference type="PANTHER" id="PTHR36570">
    <property type="entry name" value="DISULFIDE BOND FORMATION PROTEIN B"/>
    <property type="match status" value="1"/>
</dbReference>
<keyword evidence="17" id="KW-1185">Reference proteome</keyword>
<comment type="caution">
    <text evidence="14">Lacks conserved residue(s) required for the propagation of feature annotation.</text>
</comment>
<dbReference type="GO" id="GO:0015035">
    <property type="term" value="F:protein-disulfide reductase activity"/>
    <property type="evidence" value="ECO:0007669"/>
    <property type="project" value="UniProtKB-UniRule"/>
</dbReference>
<keyword evidence="10 14" id="KW-0472">Membrane</keyword>
<keyword evidence="12 14" id="KW-0143">Chaperone</keyword>
<evidence type="ECO:0000256" key="9">
    <source>
        <dbReference type="ARBA" id="ARBA00023002"/>
    </source>
</evidence>
<accession>A0A941DTR7</accession>
<comment type="similarity">
    <text evidence="2 14">Belongs to the DsbB family.</text>
</comment>
<dbReference type="RefSeq" id="WP_212689180.1">
    <property type="nucleotide sequence ID" value="NZ_JAGSPN010000016.1"/>
</dbReference>
<dbReference type="SUPFAM" id="SSF158442">
    <property type="entry name" value="DsbB-like"/>
    <property type="match status" value="1"/>
</dbReference>
<dbReference type="EMBL" id="JAGSPN010000016">
    <property type="protein sequence ID" value="MBR7783901.1"/>
    <property type="molecule type" value="Genomic_DNA"/>
</dbReference>
<comment type="caution">
    <text evidence="16">The sequence shown here is derived from an EMBL/GenBank/DDBJ whole genome shotgun (WGS) entry which is preliminary data.</text>
</comment>
<sequence length="166" mass="17803">MRLNSYVYFGIAAVCFSLIGAAVYMQLALDMLPCPLCVLQRYAFIGTGLFALIAGVQNSFRRPATALALASALGGAGVAAKHLYVLANPATSCGIDPLETGLNKIFLADWLPAVFRADGLCDTPYAPILGLSIPGWTMVWYCLMSIVLLVLLLQKNRPVSIFSDAR</sequence>
<evidence type="ECO:0000256" key="15">
    <source>
        <dbReference type="SAM" id="Phobius"/>
    </source>
</evidence>
<dbReference type="InterPro" id="IPR023380">
    <property type="entry name" value="DsbB-like_sf"/>
</dbReference>
<evidence type="ECO:0000256" key="1">
    <source>
        <dbReference type="ARBA" id="ARBA00004429"/>
    </source>
</evidence>
<keyword evidence="13 14" id="KW-0676">Redox-active center</keyword>
<evidence type="ECO:0000256" key="12">
    <source>
        <dbReference type="ARBA" id="ARBA00023186"/>
    </source>
</evidence>
<name>A0A941DTR7_9BURK</name>
<feature type="topological domain" description="Periplasmic" evidence="14">
    <location>
        <begin position="81"/>
        <end position="135"/>
    </location>
</feature>
<keyword evidence="5" id="KW-0997">Cell inner membrane</keyword>
<evidence type="ECO:0000256" key="2">
    <source>
        <dbReference type="ARBA" id="ARBA00008823"/>
    </source>
</evidence>
<evidence type="ECO:0000256" key="3">
    <source>
        <dbReference type="ARBA" id="ARBA00022448"/>
    </source>
</evidence>
<keyword evidence="9 14" id="KW-0560">Oxidoreductase</keyword>
<evidence type="ECO:0000256" key="10">
    <source>
        <dbReference type="ARBA" id="ARBA00023136"/>
    </source>
</evidence>
<reference evidence="16" key="1">
    <citation type="submission" date="2021-04" db="EMBL/GenBank/DDBJ databases">
        <title>novel species isolated from subtropical streams in China.</title>
        <authorList>
            <person name="Lu H."/>
        </authorList>
    </citation>
    <scope>NUCLEOTIDE SEQUENCE</scope>
    <source>
        <strain evidence="16">LFS511W</strain>
    </source>
</reference>
<evidence type="ECO:0000256" key="6">
    <source>
        <dbReference type="ARBA" id="ARBA00022692"/>
    </source>
</evidence>
<feature type="topological domain" description="Cytoplasmic" evidence="14">
    <location>
        <begin position="155"/>
        <end position="166"/>
    </location>
</feature>
<feature type="transmembrane region" description="Helical" evidence="15">
    <location>
        <begin position="7"/>
        <end position="27"/>
    </location>
</feature>
<evidence type="ECO:0000313" key="17">
    <source>
        <dbReference type="Proteomes" id="UP000680067"/>
    </source>
</evidence>
<dbReference type="Pfam" id="PF02600">
    <property type="entry name" value="DsbB"/>
    <property type="match status" value="1"/>
</dbReference>
<feature type="transmembrane region" description="Helical" evidence="15">
    <location>
        <begin position="64"/>
        <end position="84"/>
    </location>
</feature>
<evidence type="ECO:0000256" key="4">
    <source>
        <dbReference type="ARBA" id="ARBA00022475"/>
    </source>
</evidence>
<feature type="topological domain" description="Periplasmic" evidence="14">
    <location>
        <begin position="25"/>
        <end position="42"/>
    </location>
</feature>
<dbReference type="Gene3D" id="1.20.1550.10">
    <property type="entry name" value="DsbB-like"/>
    <property type="match status" value="1"/>
</dbReference>
<keyword evidence="11 14" id="KW-1015">Disulfide bond</keyword>
<dbReference type="Proteomes" id="UP000680067">
    <property type="component" value="Unassembled WGS sequence"/>
</dbReference>
<organism evidence="16 17">
    <name type="scientific">Undibacterium luofuense</name>
    <dbReference type="NCBI Taxonomy" id="2828733"/>
    <lineage>
        <taxon>Bacteria</taxon>
        <taxon>Pseudomonadati</taxon>
        <taxon>Pseudomonadota</taxon>
        <taxon>Betaproteobacteria</taxon>
        <taxon>Burkholderiales</taxon>
        <taxon>Oxalobacteraceae</taxon>
        <taxon>Undibacterium</taxon>
    </lineage>
</organism>
<evidence type="ECO:0000256" key="14">
    <source>
        <dbReference type="HAMAP-Rule" id="MF_00286"/>
    </source>
</evidence>
<dbReference type="HAMAP" id="MF_00286">
    <property type="entry name" value="DsbB"/>
    <property type="match status" value="1"/>
</dbReference>
<comment type="function">
    <text evidence="14">Required for disulfide bond formation in some periplasmic proteins. Acts by oxidizing the DsbA protein.</text>
</comment>
<evidence type="ECO:0000256" key="7">
    <source>
        <dbReference type="ARBA" id="ARBA00022982"/>
    </source>
</evidence>
<dbReference type="GO" id="GO:0009055">
    <property type="term" value="F:electron transfer activity"/>
    <property type="evidence" value="ECO:0007669"/>
    <property type="project" value="UniProtKB-UniRule"/>
</dbReference>
<keyword evidence="3 14" id="KW-0813">Transport</keyword>
<protein>
    <recommendedName>
        <fullName evidence="14">Disulfide bond formation protein B</fullName>
    </recommendedName>
    <alternativeName>
        <fullName evidence="14">Disulfide oxidoreductase</fullName>
    </alternativeName>
</protein>
<dbReference type="GO" id="GO:0006457">
    <property type="term" value="P:protein folding"/>
    <property type="evidence" value="ECO:0007669"/>
    <property type="project" value="InterPro"/>
</dbReference>
<dbReference type="InterPro" id="IPR022920">
    <property type="entry name" value="Disulphide_bond_form_DsbB"/>
</dbReference>
<evidence type="ECO:0000256" key="11">
    <source>
        <dbReference type="ARBA" id="ARBA00023157"/>
    </source>
</evidence>
<proteinExistence type="inferred from homology"/>
<dbReference type="InterPro" id="IPR003752">
    <property type="entry name" value="DiS_bond_form_DsbB/BdbC"/>
</dbReference>
<evidence type="ECO:0000256" key="13">
    <source>
        <dbReference type="ARBA" id="ARBA00023284"/>
    </source>
</evidence>
<feature type="transmembrane region" description="Helical" evidence="15">
    <location>
        <begin position="133"/>
        <end position="153"/>
    </location>
</feature>
<keyword evidence="7 14" id="KW-0249">Electron transport</keyword>
<keyword evidence="4 14" id="KW-1003">Cell membrane</keyword>
<keyword evidence="8 14" id="KW-1133">Transmembrane helix</keyword>
<evidence type="ECO:0000256" key="5">
    <source>
        <dbReference type="ARBA" id="ARBA00022519"/>
    </source>
</evidence>
<dbReference type="InterPro" id="IPR050183">
    <property type="entry name" value="DsbB"/>
</dbReference>
<feature type="disulfide bond" description="Redox-active" evidence="14">
    <location>
        <begin position="34"/>
        <end position="37"/>
    </location>
</feature>
<dbReference type="GO" id="GO:0005886">
    <property type="term" value="C:plasma membrane"/>
    <property type="evidence" value="ECO:0007669"/>
    <property type="project" value="UniProtKB-SubCell"/>
</dbReference>